<evidence type="ECO:0000313" key="1">
    <source>
        <dbReference type="EMBL" id="CAB4021600.1"/>
    </source>
</evidence>
<keyword evidence="2" id="KW-1185">Reference proteome</keyword>
<accession>A0A7D9J4C0</accession>
<organism evidence="1 2">
    <name type="scientific">Paramuricea clavata</name>
    <name type="common">Red gorgonian</name>
    <name type="synonym">Violescent sea-whip</name>
    <dbReference type="NCBI Taxonomy" id="317549"/>
    <lineage>
        <taxon>Eukaryota</taxon>
        <taxon>Metazoa</taxon>
        <taxon>Cnidaria</taxon>
        <taxon>Anthozoa</taxon>
        <taxon>Octocorallia</taxon>
        <taxon>Malacalcyonacea</taxon>
        <taxon>Plexauridae</taxon>
        <taxon>Paramuricea</taxon>
    </lineage>
</organism>
<proteinExistence type="predicted"/>
<evidence type="ECO:0000313" key="2">
    <source>
        <dbReference type="Proteomes" id="UP001152795"/>
    </source>
</evidence>
<dbReference type="AlphaFoldDB" id="A0A7D9J4C0"/>
<comment type="caution">
    <text evidence="1">The sequence shown here is derived from an EMBL/GenBank/DDBJ whole genome shotgun (WGS) entry which is preliminary data.</text>
</comment>
<protein>
    <submittedName>
        <fullName evidence="1">Uncharacterized protein</fullName>
    </submittedName>
</protein>
<dbReference type="EMBL" id="CACRXK020011517">
    <property type="protein sequence ID" value="CAB4021600.1"/>
    <property type="molecule type" value="Genomic_DNA"/>
</dbReference>
<dbReference type="Proteomes" id="UP001152795">
    <property type="component" value="Unassembled WGS sequence"/>
</dbReference>
<gene>
    <name evidence="1" type="ORF">PACLA_8A030397</name>
</gene>
<sequence>MDCPFNKWSSPGGDAKLFESEGVSISWYAKAKTITLNGRCQSETEEKLYSIASISKELPEVNKQNSDADCAMGDSFISLAEATSKPDRNEKSLEEHMQFFENRLQVLSKEFAASMSTVKNILWEHSNELKQINNPHPDSELTALKRESLELKNQNKDLTDRKSNMNYILADLQGKAKVAEDEKASLITSVRLLCNDLGINQPSNGNYPLQDNRPPENNTKAERYQFRNNILTQNSLSAQNTEEINCSKEKSFDHDRVAGTAVPTNNRFSHLK</sequence>
<reference evidence="1" key="1">
    <citation type="submission" date="2020-04" db="EMBL/GenBank/DDBJ databases">
        <authorList>
            <person name="Alioto T."/>
            <person name="Alioto T."/>
            <person name="Gomez Garrido J."/>
        </authorList>
    </citation>
    <scope>NUCLEOTIDE SEQUENCE</scope>
    <source>
        <strain evidence="1">A484AB</strain>
    </source>
</reference>
<feature type="non-terminal residue" evidence="1">
    <location>
        <position position="1"/>
    </location>
</feature>
<name>A0A7D9J4C0_PARCT</name>